<dbReference type="Proteomes" id="UP001169027">
    <property type="component" value="Unassembled WGS sequence"/>
</dbReference>
<dbReference type="PANTHER" id="PTHR42693:SF53">
    <property type="entry name" value="ENDO-4-O-SULFATASE"/>
    <property type="match status" value="1"/>
</dbReference>
<dbReference type="Gene3D" id="1.10.1330.10">
    <property type="entry name" value="Dockerin domain"/>
    <property type="match status" value="1"/>
</dbReference>
<keyword evidence="2" id="KW-0378">Hydrolase</keyword>
<proteinExistence type="inferred from homology"/>
<dbReference type="PANTHER" id="PTHR42693">
    <property type="entry name" value="ARYLSULFATASE FAMILY MEMBER"/>
    <property type="match status" value="1"/>
</dbReference>
<dbReference type="InterPro" id="IPR036439">
    <property type="entry name" value="Dockerin_dom_sf"/>
</dbReference>
<accession>A0ABT8SE76</accession>
<evidence type="ECO:0000313" key="6">
    <source>
        <dbReference type="Proteomes" id="UP001169027"/>
    </source>
</evidence>
<dbReference type="InterPro" id="IPR000917">
    <property type="entry name" value="Sulfatase_N"/>
</dbReference>
<dbReference type="InterPro" id="IPR017850">
    <property type="entry name" value="Alkaline_phosphatase_core_sf"/>
</dbReference>
<dbReference type="RefSeq" id="WP_301814821.1">
    <property type="nucleotide sequence ID" value="NZ_JAUJZH010000030.1"/>
</dbReference>
<evidence type="ECO:0000256" key="1">
    <source>
        <dbReference type="ARBA" id="ARBA00008779"/>
    </source>
</evidence>
<name>A0ABT8SE76_9BURK</name>
<keyword evidence="6" id="KW-1185">Reference proteome</keyword>
<organism evidence="5 6">
    <name type="scientific">Variovorax ginsengisoli</name>
    <dbReference type="NCBI Taxonomy" id="363844"/>
    <lineage>
        <taxon>Bacteria</taxon>
        <taxon>Pseudomonadati</taxon>
        <taxon>Pseudomonadota</taxon>
        <taxon>Betaproteobacteria</taxon>
        <taxon>Burkholderiales</taxon>
        <taxon>Comamonadaceae</taxon>
        <taxon>Variovorax</taxon>
    </lineage>
</organism>
<dbReference type="Pfam" id="PF00884">
    <property type="entry name" value="Sulfatase"/>
    <property type="match status" value="1"/>
</dbReference>
<feature type="chain" id="PRO_5047138764" evidence="3">
    <location>
        <begin position="28"/>
        <end position="742"/>
    </location>
</feature>
<comment type="similarity">
    <text evidence="1">Belongs to the sulfatase family.</text>
</comment>
<dbReference type="SUPFAM" id="SSF53649">
    <property type="entry name" value="Alkaline phosphatase-like"/>
    <property type="match status" value="1"/>
</dbReference>
<sequence length="742" mass="78165">MIANTQLRGAIAIPLCGMLLASMSSCGGSGSSGASTPFAGTGANASAKPNILFVIMDDVGVDQMKSFGYGGITPPAMPNMTAVASAGVRFRNTWSMPECSPGRAAMFAGRFPLRTNNYAALGPYDLANSQISNSEMTTPKLLKQANYESAMFGKFHLAGPDNNEDGNNTPIQLGWDYFYGWIRGGPASIDTTAGGVAPEGTYSCGFVPGAAAGGADTGACYHADNSCSTLTGLSARGDAPGKQCMNEGGILKPSSACQSVVPAGLNFTKANAYYVSPLVIADANSVQTPPNSDPRNRGYRTTIETQGAIDWIKSRSGKQPWMATVSYSAAHTPYQQAPGGLVQGTPGDGLKCDVFEPHRVISNKMTEAVDSEFGRLLVETGLATRNADGTLAYDPKAQSTVIVIVGDNGSFANAVKEPFDIGRAKSTAYQTGVWVPLIVAGNVVASPNRDVEHMTNTVDVFRLFGEIAGLDVVASVPRTIDAAPLMPYLTRPDQASIRSVNFTQGGYNVQANGQRNGACIVKTVIGGKTVASICTQSVFDKGPCEDNAGVWWGPGYTDASVISTGHPNDVGYRSCWEVNQAEHKANVALTPIAAEITMAVRNDNYKLVRNTVQTYDPTTDTGGPVTANEFYAVDQSAPTPKIDKADLDLLPAKATWSIPMLNAYNSLTSQLDTILASQPACIGDGNIDGEVNGADVGLWTRINRGWGLSSMFDFNFDGKTDFTDLALIQQNTGKCKPSSATF</sequence>
<keyword evidence="3" id="KW-0732">Signal</keyword>
<evidence type="ECO:0000256" key="2">
    <source>
        <dbReference type="ARBA" id="ARBA00022801"/>
    </source>
</evidence>
<reference evidence="5" key="1">
    <citation type="submission" date="2023-06" db="EMBL/GenBank/DDBJ databases">
        <authorList>
            <person name="Jiang Y."/>
            <person name="Liu Q."/>
        </authorList>
    </citation>
    <scope>NUCLEOTIDE SEQUENCE</scope>
    <source>
        <strain evidence="5">CGMCC 1.12090</strain>
    </source>
</reference>
<dbReference type="InterPro" id="IPR050738">
    <property type="entry name" value="Sulfatase"/>
</dbReference>
<evidence type="ECO:0000259" key="4">
    <source>
        <dbReference type="Pfam" id="PF00884"/>
    </source>
</evidence>
<dbReference type="Gene3D" id="3.40.720.10">
    <property type="entry name" value="Alkaline Phosphatase, subunit A"/>
    <property type="match status" value="2"/>
</dbReference>
<feature type="signal peptide" evidence="3">
    <location>
        <begin position="1"/>
        <end position="27"/>
    </location>
</feature>
<dbReference type="SUPFAM" id="SSF63446">
    <property type="entry name" value="Type I dockerin domain"/>
    <property type="match status" value="1"/>
</dbReference>
<evidence type="ECO:0000256" key="3">
    <source>
        <dbReference type="SAM" id="SignalP"/>
    </source>
</evidence>
<dbReference type="EMBL" id="JAUKVY010000030">
    <property type="protein sequence ID" value="MDO1536673.1"/>
    <property type="molecule type" value="Genomic_DNA"/>
</dbReference>
<feature type="domain" description="Sulfatase N-terminal" evidence="4">
    <location>
        <begin position="49"/>
        <end position="183"/>
    </location>
</feature>
<protein>
    <submittedName>
        <fullName evidence="5">Sulfatase-like hydrolase/transferase</fullName>
    </submittedName>
</protein>
<gene>
    <name evidence="5" type="ORF">Q2T77_30815</name>
</gene>
<comment type="caution">
    <text evidence="5">The sequence shown here is derived from an EMBL/GenBank/DDBJ whole genome shotgun (WGS) entry which is preliminary data.</text>
</comment>
<evidence type="ECO:0000313" key="5">
    <source>
        <dbReference type="EMBL" id="MDO1536673.1"/>
    </source>
</evidence>